<reference evidence="1" key="1">
    <citation type="submission" date="2014-09" db="EMBL/GenBank/DDBJ databases">
        <authorList>
            <person name="Magalhaes I.L.F."/>
            <person name="Oliveira U."/>
            <person name="Santos F.R."/>
            <person name="Vidigal T.H.D.A."/>
            <person name="Brescovit A.D."/>
            <person name="Santos A.J."/>
        </authorList>
    </citation>
    <scope>NUCLEOTIDE SEQUENCE</scope>
    <source>
        <tissue evidence="1">Shoot tissue taken approximately 20 cm above the soil surface</tissue>
    </source>
</reference>
<organism evidence="1">
    <name type="scientific">Arundo donax</name>
    <name type="common">Giant reed</name>
    <name type="synonym">Donax arundinaceus</name>
    <dbReference type="NCBI Taxonomy" id="35708"/>
    <lineage>
        <taxon>Eukaryota</taxon>
        <taxon>Viridiplantae</taxon>
        <taxon>Streptophyta</taxon>
        <taxon>Embryophyta</taxon>
        <taxon>Tracheophyta</taxon>
        <taxon>Spermatophyta</taxon>
        <taxon>Magnoliopsida</taxon>
        <taxon>Liliopsida</taxon>
        <taxon>Poales</taxon>
        <taxon>Poaceae</taxon>
        <taxon>PACMAD clade</taxon>
        <taxon>Arundinoideae</taxon>
        <taxon>Arundineae</taxon>
        <taxon>Arundo</taxon>
    </lineage>
</organism>
<dbReference type="AlphaFoldDB" id="A0A0A9ENJ2"/>
<evidence type="ECO:0000313" key="1">
    <source>
        <dbReference type="EMBL" id="JAD99445.1"/>
    </source>
</evidence>
<sequence length="26" mass="2989">MLMAYSFSPLLLQPQFYLGPAMLDLQ</sequence>
<reference evidence="1" key="2">
    <citation type="journal article" date="2015" name="Data Brief">
        <title>Shoot transcriptome of the giant reed, Arundo donax.</title>
        <authorList>
            <person name="Barrero R.A."/>
            <person name="Guerrero F.D."/>
            <person name="Moolhuijzen P."/>
            <person name="Goolsby J.A."/>
            <person name="Tidwell J."/>
            <person name="Bellgard S.E."/>
            <person name="Bellgard M.I."/>
        </authorList>
    </citation>
    <scope>NUCLEOTIDE SEQUENCE</scope>
    <source>
        <tissue evidence="1">Shoot tissue taken approximately 20 cm above the soil surface</tissue>
    </source>
</reference>
<name>A0A0A9ENJ2_ARUDO</name>
<accession>A0A0A9ENJ2</accession>
<protein>
    <submittedName>
        <fullName evidence="1">Uncharacterized protein</fullName>
    </submittedName>
</protein>
<proteinExistence type="predicted"/>
<dbReference type="EMBL" id="GBRH01198450">
    <property type="protein sequence ID" value="JAD99445.1"/>
    <property type="molecule type" value="Transcribed_RNA"/>
</dbReference>